<feature type="compositionally biased region" description="Basic residues" evidence="1">
    <location>
        <begin position="22"/>
        <end position="33"/>
    </location>
</feature>
<keyword evidence="3" id="KW-1185">Reference proteome</keyword>
<dbReference type="Proteomes" id="UP000050940">
    <property type="component" value="Unassembled WGS sequence"/>
</dbReference>
<organism evidence="2 3">
    <name type="scientific">Stenotrophomonas daejeonensis</name>
    <dbReference type="NCBI Taxonomy" id="659018"/>
    <lineage>
        <taxon>Bacteria</taxon>
        <taxon>Pseudomonadati</taxon>
        <taxon>Pseudomonadota</taxon>
        <taxon>Gammaproteobacteria</taxon>
        <taxon>Lysobacterales</taxon>
        <taxon>Lysobacteraceae</taxon>
        <taxon>Stenotrophomonas</taxon>
    </lineage>
</organism>
<proteinExistence type="predicted"/>
<dbReference type="EMBL" id="LDJP01000062">
    <property type="protein sequence ID" value="KRG83900.1"/>
    <property type="molecule type" value="Genomic_DNA"/>
</dbReference>
<accession>A0A0R0DPP1</accession>
<evidence type="ECO:0000313" key="2">
    <source>
        <dbReference type="EMBL" id="KRG83900.1"/>
    </source>
</evidence>
<sequence length="74" mass="8101">MARHCNRSRRRRLEPAGAGSPRSRRERKSRQRRLSALPVDGPRDGGRGRRFPVQGLPAAPGRRSSAALSCAGGR</sequence>
<comment type="caution">
    <text evidence="2">The sequence shown here is derived from an EMBL/GenBank/DDBJ whole genome shotgun (WGS) entry which is preliminary data.</text>
</comment>
<feature type="region of interest" description="Disordered" evidence="1">
    <location>
        <begin position="1"/>
        <end position="74"/>
    </location>
</feature>
<evidence type="ECO:0000256" key="1">
    <source>
        <dbReference type="SAM" id="MobiDB-lite"/>
    </source>
</evidence>
<gene>
    <name evidence="2" type="ORF">ABB34_10820</name>
</gene>
<evidence type="ECO:0000313" key="3">
    <source>
        <dbReference type="Proteomes" id="UP000050940"/>
    </source>
</evidence>
<reference evidence="2 3" key="1">
    <citation type="submission" date="2015-05" db="EMBL/GenBank/DDBJ databases">
        <title>Genome sequencing and analysis of members of genus Stenotrophomonas.</title>
        <authorList>
            <person name="Patil P.P."/>
            <person name="Midha S."/>
            <person name="Patil P.B."/>
        </authorList>
    </citation>
    <scope>NUCLEOTIDE SEQUENCE [LARGE SCALE GENOMIC DNA]</scope>
    <source>
        <strain evidence="2 3">JCM 16244</strain>
    </source>
</reference>
<feature type="compositionally biased region" description="Basic residues" evidence="1">
    <location>
        <begin position="1"/>
        <end position="12"/>
    </location>
</feature>
<dbReference type="AlphaFoldDB" id="A0A0R0DPP1"/>
<name>A0A0R0DPP1_9GAMM</name>
<protein>
    <submittedName>
        <fullName evidence="2">Uncharacterized protein</fullName>
    </submittedName>
</protein>